<dbReference type="Gene3D" id="3.40.20.10">
    <property type="entry name" value="Severin"/>
    <property type="match status" value="1"/>
</dbReference>
<feature type="compositionally biased region" description="Pro residues" evidence="12">
    <location>
        <begin position="206"/>
        <end position="216"/>
    </location>
</feature>
<evidence type="ECO:0000256" key="11">
    <source>
        <dbReference type="ARBA" id="ARBA00023329"/>
    </source>
</evidence>
<dbReference type="Gene3D" id="2.30.30.380">
    <property type="entry name" value="Zn-finger domain of Sec23/24"/>
    <property type="match status" value="1"/>
</dbReference>
<dbReference type="GO" id="GO:0090110">
    <property type="term" value="P:COPII-coated vesicle cargo loading"/>
    <property type="evidence" value="ECO:0007669"/>
    <property type="project" value="TreeGrafter"/>
</dbReference>
<dbReference type="Gene3D" id="3.40.50.410">
    <property type="entry name" value="von Willebrand factor, type A domain"/>
    <property type="match status" value="1"/>
</dbReference>
<evidence type="ECO:0000256" key="10">
    <source>
        <dbReference type="ARBA" id="ARBA00023136"/>
    </source>
</evidence>
<feature type="domain" description="Sec23/Sec24 trunk" evidence="14">
    <location>
        <begin position="428"/>
        <end position="667"/>
    </location>
</feature>
<evidence type="ECO:0000259" key="16">
    <source>
        <dbReference type="Pfam" id="PF08033"/>
    </source>
</evidence>
<dbReference type="SUPFAM" id="SSF81995">
    <property type="entry name" value="beta-sandwich domain of Sec23/24"/>
    <property type="match status" value="1"/>
</dbReference>
<evidence type="ECO:0000259" key="14">
    <source>
        <dbReference type="Pfam" id="PF04811"/>
    </source>
</evidence>
<evidence type="ECO:0000256" key="4">
    <source>
        <dbReference type="ARBA" id="ARBA00008334"/>
    </source>
</evidence>
<dbReference type="GO" id="GO:0000149">
    <property type="term" value="F:SNARE binding"/>
    <property type="evidence" value="ECO:0007669"/>
    <property type="project" value="TreeGrafter"/>
</dbReference>
<dbReference type="InterPro" id="IPR036465">
    <property type="entry name" value="vWFA_dom_sf"/>
</dbReference>
<keyword evidence="11" id="KW-0968">Cytoplasmic vesicle</keyword>
<dbReference type="GO" id="GO:0070971">
    <property type="term" value="C:endoplasmic reticulum exit site"/>
    <property type="evidence" value="ECO:0007669"/>
    <property type="project" value="TreeGrafter"/>
</dbReference>
<dbReference type="PANTHER" id="PTHR13803">
    <property type="entry name" value="SEC24-RELATED PROTEIN"/>
    <property type="match status" value="1"/>
</dbReference>
<evidence type="ECO:0000259" key="15">
    <source>
        <dbReference type="Pfam" id="PF04815"/>
    </source>
</evidence>
<feature type="region of interest" description="Disordered" evidence="12">
    <location>
        <begin position="150"/>
        <end position="245"/>
    </location>
</feature>
<gene>
    <name evidence="17" type="ORF">CRE_29264</name>
</gene>
<dbReference type="InterPro" id="IPR041742">
    <property type="entry name" value="Sec24-like_trunk_dom"/>
</dbReference>
<dbReference type="Pfam" id="PF08033">
    <property type="entry name" value="Sec23_BS"/>
    <property type="match status" value="1"/>
</dbReference>
<dbReference type="InParanoid" id="E3NPG2"/>
<name>E3NPG2_CAERE</name>
<evidence type="ECO:0000256" key="12">
    <source>
        <dbReference type="SAM" id="MobiDB-lite"/>
    </source>
</evidence>
<comment type="subcellular location">
    <subcellularLocation>
        <location evidence="1">Cytoplasmic vesicle</location>
        <location evidence="1">COPII-coated vesicle membrane</location>
        <topology evidence="1">Peripheral membrane protein</topology>
        <orientation evidence="1">Cytoplasmic side</orientation>
    </subcellularLocation>
    <subcellularLocation>
        <location evidence="3">Endoplasmic reticulum membrane</location>
        <topology evidence="3">Peripheral membrane protein</topology>
        <orientation evidence="3">Cytoplasmic side</orientation>
    </subcellularLocation>
    <subcellularLocation>
        <location evidence="2">Golgi apparatus membrane</location>
    </subcellularLocation>
</comment>
<feature type="compositionally biased region" description="Low complexity" evidence="12">
    <location>
        <begin position="217"/>
        <end position="245"/>
    </location>
</feature>
<dbReference type="Pfam" id="PF04810">
    <property type="entry name" value="zf-Sec23_Sec24"/>
    <property type="match status" value="1"/>
</dbReference>
<dbReference type="SUPFAM" id="SSF81811">
    <property type="entry name" value="Helical domain of Sec23/24"/>
    <property type="match status" value="1"/>
</dbReference>
<feature type="compositionally biased region" description="Low complexity" evidence="12">
    <location>
        <begin position="36"/>
        <end position="47"/>
    </location>
</feature>
<dbReference type="GO" id="GO:0008270">
    <property type="term" value="F:zinc ion binding"/>
    <property type="evidence" value="ECO:0007669"/>
    <property type="project" value="InterPro"/>
</dbReference>
<dbReference type="Gene3D" id="2.60.40.1670">
    <property type="entry name" value="beta-sandwich domain of Sec23/24"/>
    <property type="match status" value="1"/>
</dbReference>
<organism evidence="18">
    <name type="scientific">Caenorhabditis remanei</name>
    <name type="common">Caenorhabditis vulgaris</name>
    <dbReference type="NCBI Taxonomy" id="31234"/>
    <lineage>
        <taxon>Eukaryota</taxon>
        <taxon>Metazoa</taxon>
        <taxon>Ecdysozoa</taxon>
        <taxon>Nematoda</taxon>
        <taxon>Chromadorea</taxon>
        <taxon>Rhabditida</taxon>
        <taxon>Rhabditina</taxon>
        <taxon>Rhabditomorpha</taxon>
        <taxon>Rhabditoidea</taxon>
        <taxon>Rhabditidae</taxon>
        <taxon>Peloderinae</taxon>
        <taxon>Caenorhabditis</taxon>
    </lineage>
</organism>
<feature type="domain" description="Sec23/Sec24 beta-sandwich" evidence="16">
    <location>
        <begin position="672"/>
        <end position="754"/>
    </location>
</feature>
<evidence type="ECO:0000313" key="18">
    <source>
        <dbReference type="Proteomes" id="UP000008281"/>
    </source>
</evidence>
<keyword evidence="9" id="KW-0333">Golgi apparatus</keyword>
<dbReference type="InterPro" id="IPR029006">
    <property type="entry name" value="ADF-H/Gelsolin-like_dom_sf"/>
</dbReference>
<dbReference type="SUPFAM" id="SSF53300">
    <property type="entry name" value="vWA-like"/>
    <property type="match status" value="1"/>
</dbReference>
<dbReference type="GO" id="GO:0006886">
    <property type="term" value="P:intracellular protein transport"/>
    <property type="evidence" value="ECO:0007669"/>
    <property type="project" value="InterPro"/>
</dbReference>
<dbReference type="InterPro" id="IPR036175">
    <property type="entry name" value="Sec23/24_helical_dom_sf"/>
</dbReference>
<evidence type="ECO:0000256" key="3">
    <source>
        <dbReference type="ARBA" id="ARBA00004397"/>
    </source>
</evidence>
<dbReference type="HOGENOM" id="CLU_004589_2_1_1"/>
<dbReference type="InterPro" id="IPR050550">
    <property type="entry name" value="SEC23_SEC24_subfamily"/>
</dbReference>
<feature type="compositionally biased region" description="Low complexity" evidence="12">
    <location>
        <begin position="151"/>
        <end position="188"/>
    </location>
</feature>
<dbReference type="GO" id="GO:0005789">
    <property type="term" value="C:endoplasmic reticulum membrane"/>
    <property type="evidence" value="ECO:0007669"/>
    <property type="project" value="UniProtKB-SubCell"/>
</dbReference>
<evidence type="ECO:0000256" key="9">
    <source>
        <dbReference type="ARBA" id="ARBA00023034"/>
    </source>
</evidence>
<dbReference type="GO" id="GO:0030127">
    <property type="term" value="C:COPII vesicle coat"/>
    <property type="evidence" value="ECO:0007669"/>
    <property type="project" value="InterPro"/>
</dbReference>
<feature type="region of interest" description="Disordered" evidence="12">
    <location>
        <begin position="36"/>
        <end position="76"/>
    </location>
</feature>
<dbReference type="OMA" id="CPANDYY"/>
<dbReference type="GO" id="GO:0000139">
    <property type="term" value="C:Golgi membrane"/>
    <property type="evidence" value="ECO:0007669"/>
    <property type="project" value="UniProtKB-SubCell"/>
</dbReference>
<dbReference type="InterPro" id="IPR036180">
    <property type="entry name" value="Gelsolin-like_dom_sf"/>
</dbReference>
<dbReference type="Pfam" id="PF04815">
    <property type="entry name" value="Sec23_helical"/>
    <property type="match status" value="1"/>
</dbReference>
<dbReference type="InterPro" id="IPR006900">
    <property type="entry name" value="Sec23/24_helical_dom"/>
</dbReference>
<sequence length="1027" mass="114383">MSSIPTAPGNVGFPQAYGQNQQYQHVQQFNQFAQPPAAAPYNAGPNYPANPFPFPSATTSHEPVKPSVPSQISNGASKYPVNQVPNYAAAPPAFPAAPTGFPQQQPVFSPATHLGLNGHSAPTPPIPPPVLVNSFSSQFLLKIMFQPPSNPVNSPAASSQPPIPSAFASARPAPFPAARASPAPATASYQQQMAPRPNAPSGYQPPQQPGYPPAPQQPGYTPQPQSSGYPQQHQQQYGQSQVPQPQMQNMNQQFDQMKLGGAIGPQTQMSGYRNDIIDLIAERNIQQMGFEDIVVQIPQSVAEPNAHVDPNIFRSTLVQVPQTEELLKKSRLPFAITLHPFRDVKNLNIIQCANIVRCRYCRTYINPYVYLPDHRHWKCNLCNRNNDLPDDFCWDPTTKAFGDPRNRPEIQNATVEFIAPSEYMLRPPQPAVYVFVIDISAAAIQSGYLHTLSEQLLINLDQMPGDERAQICFIAVDQCLHFFSFSSNKRYPNEMIVDDIDDAFVPSVTSLLVPMKKYKDTIRSFIKQLPEFYSQVSPTSNGNCLGSALKLAQTMIQEIGGRISIFQVSLPNLGLGALKSREESTEGGQNLGPATDFYKALSLECTSFQICLDLFMFNTQYADLATLCKFSKVAKFSTGCVYHFPNYSYRNDIHQVKRFERTLTRYLTRKLGFEAVLRIRTSRGLALTGFYGNFFVRSPDLLALANVNPDSALAAQVTIEEKLAQYVCFQSALLYTSSKGDRRIRVHTMCLPTTGDLLQLYNNFDLKATVSYLAKIGVERSMTGSALADSREALVNAVVDSIGAYQKAVSRGSGMLVPRCGHLRLFPSYVLAMLKHPAFSSVRGIRLDERAGAMLMMRSSPLEQILSDIYPRLYRLNELATMPEDQLPSPLPLSFEHISRGGVYLMITGTIAFVYVAASADPGFLVNVFGTSIYNDIDEVSGFIKCKHDFSFFQYSLLERDNDLSRRVHSFFKQVTQFRFYLGPMITIKEHSPLRDVFVRRLVDDRSESTHSYVEFLQHLKREISGN</sequence>
<dbReference type="InterPro" id="IPR006895">
    <property type="entry name" value="Znf_Sec23_Sec24"/>
</dbReference>
<keyword evidence="8" id="KW-0653">Protein transport</keyword>
<dbReference type="OrthoDB" id="49016at2759"/>
<reference evidence="17" key="1">
    <citation type="submission" date="2007-07" db="EMBL/GenBank/DDBJ databases">
        <title>PCAP assembly of the Caenorhabditis remanei genome.</title>
        <authorList>
            <consortium name="The Caenorhabditis remanei Sequencing Consortium"/>
            <person name="Wilson R.K."/>
        </authorList>
    </citation>
    <scope>NUCLEOTIDE SEQUENCE [LARGE SCALE GENOMIC DNA]</scope>
    <source>
        <strain evidence="17">PB4641</strain>
    </source>
</reference>
<dbReference type="SUPFAM" id="SSF82919">
    <property type="entry name" value="Zn-finger domain of Sec23/24"/>
    <property type="match status" value="1"/>
</dbReference>
<dbReference type="EMBL" id="DS269366">
    <property type="protein sequence ID" value="EFP13167.1"/>
    <property type="molecule type" value="Genomic_DNA"/>
</dbReference>
<feature type="domain" description="Sec23/Sec24 helical" evidence="15">
    <location>
        <begin position="765"/>
        <end position="866"/>
    </location>
</feature>
<evidence type="ECO:0000256" key="5">
    <source>
        <dbReference type="ARBA" id="ARBA00022448"/>
    </source>
</evidence>
<keyword evidence="18" id="KW-1185">Reference proteome</keyword>
<proteinExistence type="inferred from homology"/>
<keyword evidence="5" id="KW-0813">Transport</keyword>
<dbReference type="Pfam" id="PF04811">
    <property type="entry name" value="Sec23_trunk"/>
    <property type="match status" value="1"/>
</dbReference>
<evidence type="ECO:0000256" key="6">
    <source>
        <dbReference type="ARBA" id="ARBA00022824"/>
    </source>
</evidence>
<feature type="domain" description="Zinc finger Sec23/Sec24-type" evidence="13">
    <location>
        <begin position="355"/>
        <end position="391"/>
    </location>
</feature>
<keyword evidence="6" id="KW-0256">Endoplasmic reticulum</keyword>
<keyword evidence="10" id="KW-0472">Membrane</keyword>
<dbReference type="PANTHER" id="PTHR13803:SF39">
    <property type="entry name" value="SECRETORY 24AB, ISOFORM A"/>
    <property type="match status" value="1"/>
</dbReference>
<dbReference type="SUPFAM" id="SSF82754">
    <property type="entry name" value="C-terminal, gelsolin-like domain of Sec23/24"/>
    <property type="match status" value="1"/>
</dbReference>
<dbReference type="Proteomes" id="UP000008281">
    <property type="component" value="Unassembled WGS sequence"/>
</dbReference>
<dbReference type="AlphaFoldDB" id="E3NPG2"/>
<comment type="similarity">
    <text evidence="4">Belongs to the SEC23/SEC24 family. SEC24 subfamily.</text>
</comment>
<dbReference type="CDD" id="cd01479">
    <property type="entry name" value="Sec24-like"/>
    <property type="match status" value="1"/>
</dbReference>
<dbReference type="STRING" id="31234.E3NPG2"/>
<dbReference type="InterPro" id="IPR012990">
    <property type="entry name" value="Beta-sandwich_Sec23_24"/>
</dbReference>
<evidence type="ECO:0000256" key="8">
    <source>
        <dbReference type="ARBA" id="ARBA00022927"/>
    </source>
</evidence>
<evidence type="ECO:0000256" key="2">
    <source>
        <dbReference type="ARBA" id="ARBA00004394"/>
    </source>
</evidence>
<dbReference type="FunCoup" id="E3NPG2">
    <property type="interactions" value="3213"/>
</dbReference>
<evidence type="ECO:0000256" key="7">
    <source>
        <dbReference type="ARBA" id="ARBA00022892"/>
    </source>
</evidence>
<evidence type="ECO:0000313" key="17">
    <source>
        <dbReference type="EMBL" id="EFP13167.1"/>
    </source>
</evidence>
<dbReference type="eggNOG" id="KOG1985">
    <property type="taxonomic scope" value="Eukaryota"/>
</dbReference>
<evidence type="ECO:0000259" key="13">
    <source>
        <dbReference type="Pfam" id="PF04810"/>
    </source>
</evidence>
<accession>E3NPG2</accession>
<dbReference type="InterPro" id="IPR006896">
    <property type="entry name" value="Sec23/24_trunk_dom"/>
</dbReference>
<evidence type="ECO:0000256" key="1">
    <source>
        <dbReference type="ARBA" id="ARBA00004299"/>
    </source>
</evidence>
<dbReference type="InterPro" id="IPR036174">
    <property type="entry name" value="Znf_Sec23_Sec24_sf"/>
</dbReference>
<protein>
    <submittedName>
        <fullName evidence="17">Uncharacterized protein</fullName>
    </submittedName>
</protein>
<dbReference type="Gene3D" id="1.20.120.730">
    <property type="entry name" value="Sec23/Sec24 helical domain"/>
    <property type="match status" value="1"/>
</dbReference>
<keyword evidence="7" id="KW-0931">ER-Golgi transport</keyword>